<feature type="region of interest" description="Disordered" evidence="5">
    <location>
        <begin position="335"/>
        <end position="394"/>
    </location>
</feature>
<evidence type="ECO:0000256" key="1">
    <source>
        <dbReference type="ARBA" id="ARBA00022803"/>
    </source>
</evidence>
<dbReference type="GO" id="GO:0016567">
    <property type="term" value="P:protein ubiquitination"/>
    <property type="evidence" value="ECO:0007669"/>
    <property type="project" value="TreeGrafter"/>
</dbReference>
<evidence type="ECO:0000313" key="6">
    <source>
        <dbReference type="EMBL" id="CAI8035890.1"/>
    </source>
</evidence>
<feature type="compositionally biased region" description="Low complexity" evidence="5">
    <location>
        <begin position="360"/>
        <end position="373"/>
    </location>
</feature>
<dbReference type="PANTHER" id="PTHR12558:SF13">
    <property type="entry name" value="CELL DIVISION CYCLE PROTEIN 27 HOMOLOG"/>
    <property type="match status" value="1"/>
</dbReference>
<feature type="compositionally biased region" description="Gly residues" evidence="5">
    <location>
        <begin position="578"/>
        <end position="602"/>
    </location>
</feature>
<gene>
    <name evidence="6" type="ORF">GBAR_LOCUS20139</name>
</gene>
<dbReference type="AlphaFoldDB" id="A0AA35X2R5"/>
<feature type="compositionally biased region" description="Low complexity" evidence="5">
    <location>
        <begin position="549"/>
        <end position="572"/>
    </location>
</feature>
<dbReference type="GO" id="GO:0031145">
    <property type="term" value="P:anaphase-promoting complex-dependent catabolic process"/>
    <property type="evidence" value="ECO:0007669"/>
    <property type="project" value="TreeGrafter"/>
</dbReference>
<evidence type="ECO:0000256" key="5">
    <source>
        <dbReference type="SAM" id="MobiDB-lite"/>
    </source>
</evidence>
<feature type="repeat" description="TPR" evidence="4">
    <location>
        <begin position="118"/>
        <end position="151"/>
    </location>
</feature>
<keyword evidence="7" id="KW-1185">Reference proteome</keyword>
<feature type="repeat" description="TPR" evidence="4">
    <location>
        <begin position="661"/>
        <end position="694"/>
    </location>
</feature>
<comment type="caution">
    <text evidence="6">The sequence shown here is derived from an EMBL/GenBank/DDBJ whole genome shotgun (WGS) entry which is preliminary data.</text>
</comment>
<dbReference type="Proteomes" id="UP001174909">
    <property type="component" value="Unassembled WGS sequence"/>
</dbReference>
<dbReference type="Gene3D" id="1.25.40.10">
    <property type="entry name" value="Tetratricopeptide repeat domain"/>
    <property type="match status" value="3"/>
</dbReference>
<dbReference type="SMART" id="SM00028">
    <property type="entry name" value="TPR"/>
    <property type="match status" value="3"/>
</dbReference>
<name>A0AA35X2R5_GEOBA</name>
<dbReference type="SUPFAM" id="SSF48452">
    <property type="entry name" value="TPR-like"/>
    <property type="match status" value="1"/>
</dbReference>
<dbReference type="GO" id="GO:0051301">
    <property type="term" value="P:cell division"/>
    <property type="evidence" value="ECO:0007669"/>
    <property type="project" value="UniProtKB-KW"/>
</dbReference>
<evidence type="ECO:0000256" key="4">
    <source>
        <dbReference type="PROSITE-ProRule" id="PRU00339"/>
    </source>
</evidence>
<feature type="compositionally biased region" description="Low complexity" evidence="5">
    <location>
        <begin position="197"/>
        <end position="211"/>
    </location>
</feature>
<evidence type="ECO:0000313" key="7">
    <source>
        <dbReference type="Proteomes" id="UP001174909"/>
    </source>
</evidence>
<evidence type="ECO:0000256" key="3">
    <source>
        <dbReference type="ARBA" id="ARBA00039307"/>
    </source>
</evidence>
<dbReference type="GO" id="GO:0005737">
    <property type="term" value="C:cytoplasm"/>
    <property type="evidence" value="ECO:0007669"/>
    <property type="project" value="TreeGrafter"/>
</dbReference>
<dbReference type="InterPro" id="IPR011990">
    <property type="entry name" value="TPR-like_helical_dom_sf"/>
</dbReference>
<feature type="region of interest" description="Disordered" evidence="5">
    <location>
        <begin position="184"/>
        <end position="240"/>
    </location>
</feature>
<accession>A0AA35X2R5</accession>
<comment type="similarity">
    <text evidence="2">Belongs to the APC3/CDC27 family.</text>
</comment>
<feature type="region of interest" description="Disordered" evidence="5">
    <location>
        <begin position="465"/>
        <end position="511"/>
    </location>
</feature>
<dbReference type="GO" id="GO:0005680">
    <property type="term" value="C:anaphase-promoting complex"/>
    <property type="evidence" value="ECO:0007669"/>
    <property type="project" value="TreeGrafter"/>
</dbReference>
<keyword evidence="6" id="KW-0132">Cell division</keyword>
<dbReference type="PROSITE" id="PS50005">
    <property type="entry name" value="TPR"/>
    <property type="match status" value="2"/>
</dbReference>
<evidence type="ECO:0000256" key="2">
    <source>
        <dbReference type="ARBA" id="ARBA00038210"/>
    </source>
</evidence>
<proteinExistence type="inferred from homology"/>
<sequence length="773" mass="81677">MLIHSQREPVRAAILYSLEHYCHESAVFLAERLYDEVGDVESLYLLATCLYHSRRLQQARHLLSKLRPSCHAPSNLLHATICLDLDDPNGALLALQSFLCFKESSEADVAAYYSSDAAVAFWLLGRSYRLLHNHREAARHFRSCLKFNPFLWSAFEALTSMGEAVSPEECFTLNEYPPFLPPLLSAEECPPHPPHPSSSSLPHSSSSSSLPTTTAELRPSENCVPHTPDDRLSLAGKKPSAFTPVDTNRVGYVTPDLFAEPGVGKAVASSTPLPRALAFTRVTSCDSSSGTASGVIVGGGGGGGEGGRIGVGGANTRPGGAGMDVGSVRMVLDFGSGPKSSRTGGGGGGSESWGNTPVFGVLPASSSVAPSGPSSGGCGQGPATSPGLTPEVVSQVSPSWSARPSLFTRQLLTAPVAPKKRVSHTIPPPAFKFPLTPDVHDCMSDVTIPTNQITPSWSRDAFVTPPPISSEGSPPVVTVDIGKSHQSSKLPLKSALRRSERLRKSGTGVSCSVQRKVSISNLVHSSNASKFRHKSGTRDGERSPRKGSSRSVSGGSPVTSRGSSSPRKSSSGLKTGVSVGGGGGGRGGGGEGEGGGGGSGEMGGRKEAALRLAEQQAMASIGSLMNLLQQVGTAYQCLHGYDLATSLRCFRSLPPRHRSSAWCLSHMARVYHSGERYREAAKLFREVHSIDPHRQDGMELFASCLWHLRCDVELSVLTDSLLTSDPSRVEGACAKATSLNLARDHEGAVKCLQRAISLSPRFPYAHTLLVTSM</sequence>
<organism evidence="6 7">
    <name type="scientific">Geodia barretti</name>
    <name type="common">Barrett's horny sponge</name>
    <dbReference type="NCBI Taxonomy" id="519541"/>
    <lineage>
        <taxon>Eukaryota</taxon>
        <taxon>Metazoa</taxon>
        <taxon>Porifera</taxon>
        <taxon>Demospongiae</taxon>
        <taxon>Heteroscleromorpha</taxon>
        <taxon>Tetractinellida</taxon>
        <taxon>Astrophorina</taxon>
        <taxon>Geodiidae</taxon>
        <taxon>Geodia</taxon>
    </lineage>
</organism>
<keyword evidence="6" id="KW-0131">Cell cycle</keyword>
<dbReference type="EMBL" id="CASHTH010002830">
    <property type="protein sequence ID" value="CAI8035890.1"/>
    <property type="molecule type" value="Genomic_DNA"/>
</dbReference>
<protein>
    <recommendedName>
        <fullName evidence="3">Cell division cycle protein 27 homolog</fullName>
    </recommendedName>
</protein>
<reference evidence="6" key="1">
    <citation type="submission" date="2023-03" db="EMBL/GenBank/DDBJ databases">
        <authorList>
            <person name="Steffen K."/>
            <person name="Cardenas P."/>
        </authorList>
    </citation>
    <scope>NUCLEOTIDE SEQUENCE</scope>
</reference>
<feature type="region of interest" description="Disordered" evidence="5">
    <location>
        <begin position="524"/>
        <end position="605"/>
    </location>
</feature>
<keyword evidence="1 4" id="KW-0802">TPR repeat</keyword>
<dbReference type="Pfam" id="PF12895">
    <property type="entry name" value="ANAPC3"/>
    <property type="match status" value="1"/>
</dbReference>
<dbReference type="PANTHER" id="PTHR12558">
    <property type="entry name" value="CELL DIVISION CYCLE 16,23,27"/>
    <property type="match status" value="1"/>
</dbReference>
<dbReference type="InterPro" id="IPR019734">
    <property type="entry name" value="TPR_rpt"/>
</dbReference>
<dbReference type="GO" id="GO:0007091">
    <property type="term" value="P:metaphase/anaphase transition of mitotic cell cycle"/>
    <property type="evidence" value="ECO:0007669"/>
    <property type="project" value="TreeGrafter"/>
</dbReference>